<evidence type="ECO:0000256" key="4">
    <source>
        <dbReference type="ARBA" id="ARBA00023002"/>
    </source>
</evidence>
<proteinExistence type="inferred from homology"/>
<dbReference type="OrthoDB" id="2151789at2759"/>
<comment type="similarity">
    <text evidence="1">Belongs to the oxygen-dependent FAD-linked oxidoreductase family.</text>
</comment>
<organism evidence="7 8">
    <name type="scientific">Lachnellula hyalina</name>
    <dbReference type="NCBI Taxonomy" id="1316788"/>
    <lineage>
        <taxon>Eukaryota</taxon>
        <taxon>Fungi</taxon>
        <taxon>Dikarya</taxon>
        <taxon>Ascomycota</taxon>
        <taxon>Pezizomycotina</taxon>
        <taxon>Leotiomycetes</taxon>
        <taxon>Helotiales</taxon>
        <taxon>Lachnaceae</taxon>
        <taxon>Lachnellula</taxon>
    </lineage>
</organism>
<protein>
    <submittedName>
        <fullName evidence="7">Bifunctional solanapyrone synthase</fullName>
    </submittedName>
</protein>
<evidence type="ECO:0000259" key="6">
    <source>
        <dbReference type="PROSITE" id="PS51387"/>
    </source>
</evidence>
<dbReference type="GO" id="GO:0071949">
    <property type="term" value="F:FAD binding"/>
    <property type="evidence" value="ECO:0007669"/>
    <property type="project" value="InterPro"/>
</dbReference>
<feature type="domain" description="FAD-binding PCMH-type" evidence="6">
    <location>
        <begin position="86"/>
        <end position="268"/>
    </location>
</feature>
<evidence type="ECO:0000256" key="5">
    <source>
        <dbReference type="SAM" id="Phobius"/>
    </source>
</evidence>
<dbReference type="InterPro" id="IPR050416">
    <property type="entry name" value="FAD-linked_Oxidoreductase"/>
</dbReference>
<keyword evidence="4" id="KW-0560">Oxidoreductase</keyword>
<dbReference type="EMBL" id="QGMH01000049">
    <property type="protein sequence ID" value="TVY27397.1"/>
    <property type="molecule type" value="Genomic_DNA"/>
</dbReference>
<dbReference type="AlphaFoldDB" id="A0A8H8U102"/>
<dbReference type="InterPro" id="IPR036318">
    <property type="entry name" value="FAD-bd_PCMH-like_sf"/>
</dbReference>
<dbReference type="GeneID" id="41984388"/>
<dbReference type="Gene3D" id="3.30.465.10">
    <property type="match status" value="1"/>
</dbReference>
<feature type="transmembrane region" description="Helical" evidence="5">
    <location>
        <begin position="6"/>
        <end position="23"/>
    </location>
</feature>
<dbReference type="Pfam" id="PF01565">
    <property type="entry name" value="FAD_binding_4"/>
    <property type="match status" value="1"/>
</dbReference>
<dbReference type="PANTHER" id="PTHR42973">
    <property type="entry name" value="BINDING OXIDOREDUCTASE, PUTATIVE (AFU_ORTHOLOGUE AFUA_1G17690)-RELATED"/>
    <property type="match status" value="1"/>
</dbReference>
<evidence type="ECO:0000313" key="8">
    <source>
        <dbReference type="Proteomes" id="UP000431533"/>
    </source>
</evidence>
<reference evidence="7 8" key="1">
    <citation type="submission" date="2018-05" db="EMBL/GenBank/DDBJ databases">
        <title>Genome sequencing and assembly of the regulated plant pathogen Lachnellula willkommii and related sister species for the development of diagnostic species identification markers.</title>
        <authorList>
            <person name="Giroux E."/>
            <person name="Bilodeau G."/>
        </authorList>
    </citation>
    <scope>NUCLEOTIDE SEQUENCE [LARGE SCALE GENOMIC DNA]</scope>
    <source>
        <strain evidence="7 8">CBS 185.66</strain>
    </source>
</reference>
<keyword evidence="5" id="KW-0472">Membrane</keyword>
<dbReference type="PANTHER" id="PTHR42973:SF4">
    <property type="entry name" value="FAD BINDING DOMAIN PROTEIN"/>
    <property type="match status" value="1"/>
</dbReference>
<evidence type="ECO:0000256" key="1">
    <source>
        <dbReference type="ARBA" id="ARBA00005466"/>
    </source>
</evidence>
<keyword evidence="2" id="KW-0285">Flavoprotein</keyword>
<gene>
    <name evidence="7" type="primary">sol5_1</name>
    <name evidence="7" type="ORF">LHYA1_G004190</name>
</gene>
<keyword evidence="3" id="KW-0274">FAD</keyword>
<keyword evidence="8" id="KW-1185">Reference proteome</keyword>
<comment type="caution">
    <text evidence="7">The sequence shown here is derived from an EMBL/GenBank/DDBJ whole genome shotgun (WGS) entry which is preliminary data.</text>
</comment>
<dbReference type="InterPro" id="IPR016166">
    <property type="entry name" value="FAD-bd_PCMH"/>
</dbReference>
<evidence type="ECO:0000256" key="3">
    <source>
        <dbReference type="ARBA" id="ARBA00022827"/>
    </source>
</evidence>
<keyword evidence="5" id="KW-1133">Transmembrane helix</keyword>
<dbReference type="Proteomes" id="UP000431533">
    <property type="component" value="Unassembled WGS sequence"/>
</dbReference>
<sequence length="542" mass="59039">MASQTLYLYTATALAVLTTVLALRRKREPPRQQPAPKPHPLASVPSEQLPEYIQSLLAKLPNCVILQSDIAAFQQAVDGSWAQPNRKIIPACIVRPCDAQQLGTAVAILKREQDRRGQAGVPVAGFFAIRSGGVNPGLGASTVRDGVVVDLSKFCEVVPAVDGSTVTVGTGAKWIDVYKRLDEEGLVVIGGRNSPVGVGGLTLQGGISFYSPRFGFVCSNAVSYEIVLANGSVVTASASSHPALWRVLKGGSSNFGIVTRFTLRSLPSAPLWAAQIIAPASFQHAKAIKAYHDYLSHASSGQPGAFDENAAGPIMSFVYVQKIGLKLISINLVYTKAPENKQWPFHWKETGFPSLWSFKRSHAVESHTTAVERFGRTAPPGTRYTMGTTTIRNDAETMRAAYAIFCQTTTELRHVKGLLFPFVFQTILPGWANKGDPNILGLEGCTEPLIIINCAVMWANAKDDELVRSAVRRTLEQVDAAAVARRADHPYRFMNYCMEWQRPYKGCGEENVKLMREASQKYDPDGLFQNGCTGGFRLDFSS</sequence>
<dbReference type="SUPFAM" id="SSF56176">
    <property type="entry name" value="FAD-binding/transporter-associated domain-like"/>
    <property type="match status" value="1"/>
</dbReference>
<dbReference type="InterPro" id="IPR016169">
    <property type="entry name" value="FAD-bd_PCMH_sub2"/>
</dbReference>
<name>A0A8H8U102_9HELO</name>
<dbReference type="PROSITE" id="PS51387">
    <property type="entry name" value="FAD_PCMH"/>
    <property type="match status" value="1"/>
</dbReference>
<dbReference type="GO" id="GO:0016491">
    <property type="term" value="F:oxidoreductase activity"/>
    <property type="evidence" value="ECO:0007669"/>
    <property type="project" value="UniProtKB-KW"/>
</dbReference>
<evidence type="ECO:0000313" key="7">
    <source>
        <dbReference type="EMBL" id="TVY27397.1"/>
    </source>
</evidence>
<keyword evidence="5" id="KW-0812">Transmembrane</keyword>
<accession>A0A8H8U102</accession>
<dbReference type="InterPro" id="IPR006094">
    <property type="entry name" value="Oxid_FAD_bind_N"/>
</dbReference>
<evidence type="ECO:0000256" key="2">
    <source>
        <dbReference type="ARBA" id="ARBA00022630"/>
    </source>
</evidence>
<dbReference type="RefSeq" id="XP_031006185.1">
    <property type="nucleotide sequence ID" value="XM_031149152.1"/>
</dbReference>